<proteinExistence type="predicted"/>
<protein>
    <submittedName>
        <fullName evidence="2">Uncharacterized protein</fullName>
    </submittedName>
</protein>
<organism evidence="2 3">
    <name type="scientific">Poriferisphaera corsica</name>
    <dbReference type="NCBI Taxonomy" id="2528020"/>
    <lineage>
        <taxon>Bacteria</taxon>
        <taxon>Pseudomonadati</taxon>
        <taxon>Planctomycetota</taxon>
        <taxon>Phycisphaerae</taxon>
        <taxon>Phycisphaerales</taxon>
        <taxon>Phycisphaeraceae</taxon>
        <taxon>Poriferisphaera</taxon>
    </lineage>
</organism>
<feature type="transmembrane region" description="Helical" evidence="1">
    <location>
        <begin position="78"/>
        <end position="99"/>
    </location>
</feature>
<dbReference type="Proteomes" id="UP000317369">
    <property type="component" value="Chromosome"/>
</dbReference>
<keyword evidence="1" id="KW-0812">Transmembrane</keyword>
<name>A0A517YPN7_9BACT</name>
<dbReference type="EMBL" id="CP036425">
    <property type="protein sequence ID" value="QDU32186.1"/>
    <property type="molecule type" value="Genomic_DNA"/>
</dbReference>
<feature type="transmembrane region" description="Helical" evidence="1">
    <location>
        <begin position="20"/>
        <end position="41"/>
    </location>
</feature>
<keyword evidence="1" id="KW-0472">Membrane</keyword>
<evidence type="ECO:0000313" key="3">
    <source>
        <dbReference type="Proteomes" id="UP000317369"/>
    </source>
</evidence>
<reference evidence="2 3" key="1">
    <citation type="submission" date="2019-02" db="EMBL/GenBank/DDBJ databases">
        <title>Deep-cultivation of Planctomycetes and their phenomic and genomic characterization uncovers novel biology.</title>
        <authorList>
            <person name="Wiegand S."/>
            <person name="Jogler M."/>
            <person name="Boedeker C."/>
            <person name="Pinto D."/>
            <person name="Vollmers J."/>
            <person name="Rivas-Marin E."/>
            <person name="Kohn T."/>
            <person name="Peeters S.H."/>
            <person name="Heuer A."/>
            <person name="Rast P."/>
            <person name="Oberbeckmann S."/>
            <person name="Bunk B."/>
            <person name="Jeske O."/>
            <person name="Meyerdierks A."/>
            <person name="Storesund J.E."/>
            <person name="Kallscheuer N."/>
            <person name="Luecker S."/>
            <person name="Lage O.M."/>
            <person name="Pohl T."/>
            <person name="Merkel B.J."/>
            <person name="Hornburger P."/>
            <person name="Mueller R.-W."/>
            <person name="Bruemmer F."/>
            <person name="Labrenz M."/>
            <person name="Spormann A.M."/>
            <person name="Op den Camp H."/>
            <person name="Overmann J."/>
            <person name="Amann R."/>
            <person name="Jetten M.S.M."/>
            <person name="Mascher T."/>
            <person name="Medema M.H."/>
            <person name="Devos D.P."/>
            <person name="Kaster A.-K."/>
            <person name="Ovreas L."/>
            <person name="Rohde M."/>
            <person name="Galperin M.Y."/>
            <person name="Jogler C."/>
        </authorList>
    </citation>
    <scope>NUCLEOTIDE SEQUENCE [LARGE SCALE GENOMIC DNA]</scope>
    <source>
        <strain evidence="2 3">KS4</strain>
    </source>
</reference>
<feature type="transmembrane region" description="Helical" evidence="1">
    <location>
        <begin position="47"/>
        <end position="66"/>
    </location>
</feature>
<accession>A0A517YPN7</accession>
<sequence length="146" mass="15770">MDEQMTTQQVGSDDPNVLPFKTILTGLVGIVLAIGFQIGWVAMVNQYLAPFLLAGVIATLPMRLLNSPAIQMRKAYQVLAVVIPAIGAPVGFVLAYVHFMEWASIPEGFTLADDYREAMQNLLSLSGLLIGGLSIYLGYIVAGVKR</sequence>
<gene>
    <name evidence="2" type="ORF">KS4_02150</name>
</gene>
<keyword evidence="3" id="KW-1185">Reference proteome</keyword>
<keyword evidence="1" id="KW-1133">Transmembrane helix</keyword>
<dbReference type="RefSeq" id="WP_145073339.1">
    <property type="nucleotide sequence ID" value="NZ_CP036425.1"/>
</dbReference>
<dbReference type="AlphaFoldDB" id="A0A517YPN7"/>
<feature type="transmembrane region" description="Helical" evidence="1">
    <location>
        <begin position="119"/>
        <end position="142"/>
    </location>
</feature>
<evidence type="ECO:0000256" key="1">
    <source>
        <dbReference type="SAM" id="Phobius"/>
    </source>
</evidence>
<dbReference type="KEGG" id="pcor:KS4_02150"/>
<evidence type="ECO:0000313" key="2">
    <source>
        <dbReference type="EMBL" id="QDU32186.1"/>
    </source>
</evidence>